<feature type="transmembrane region" description="Helical" evidence="5">
    <location>
        <begin position="327"/>
        <end position="355"/>
    </location>
</feature>
<evidence type="ECO:0000259" key="6">
    <source>
        <dbReference type="PROSITE" id="PS50928"/>
    </source>
</evidence>
<dbReference type="PANTHER" id="PTHR43496">
    <property type="entry name" value="PROTEIN LPLB"/>
    <property type="match status" value="1"/>
</dbReference>
<keyword evidence="3 5" id="KW-1133">Transmembrane helix</keyword>
<dbReference type="PANTHER" id="PTHR43496:SF1">
    <property type="entry name" value="POLYGALACTURONAN_RHAMNOGALACTURONAN TRANSPORT SYSTEM PERMEASE PROTEIN YTEP"/>
    <property type="match status" value="1"/>
</dbReference>
<feature type="transmembrane region" description="Helical" evidence="5">
    <location>
        <begin position="385"/>
        <end position="404"/>
    </location>
</feature>
<dbReference type="CDD" id="cd06261">
    <property type="entry name" value="TM_PBP2"/>
    <property type="match status" value="2"/>
</dbReference>
<evidence type="ECO:0000256" key="4">
    <source>
        <dbReference type="ARBA" id="ARBA00023136"/>
    </source>
</evidence>
<feature type="transmembrane region" description="Helical" evidence="5">
    <location>
        <begin position="102"/>
        <end position="124"/>
    </location>
</feature>
<feature type="transmembrane region" description="Helical" evidence="5">
    <location>
        <begin position="518"/>
        <end position="535"/>
    </location>
</feature>
<feature type="transmembrane region" description="Helical" evidence="5">
    <location>
        <begin position="280"/>
        <end position="301"/>
    </location>
</feature>
<dbReference type="GO" id="GO:0005886">
    <property type="term" value="C:plasma membrane"/>
    <property type="evidence" value="ECO:0007669"/>
    <property type="project" value="UniProtKB-SubCell"/>
</dbReference>
<dbReference type="GO" id="GO:0055085">
    <property type="term" value="P:transmembrane transport"/>
    <property type="evidence" value="ECO:0007669"/>
    <property type="project" value="InterPro"/>
</dbReference>
<feature type="transmembrane region" description="Helical" evidence="5">
    <location>
        <begin position="26"/>
        <end position="51"/>
    </location>
</feature>
<dbReference type="RefSeq" id="WP_130482310.1">
    <property type="nucleotide sequence ID" value="NZ_SGWV01000009.1"/>
</dbReference>
<protein>
    <submittedName>
        <fullName evidence="7">Iron(III) transport system permease protein</fullName>
    </submittedName>
</protein>
<dbReference type="Pfam" id="PF00528">
    <property type="entry name" value="BPD_transp_1"/>
    <property type="match status" value="2"/>
</dbReference>
<comment type="caution">
    <text evidence="7">The sequence shown here is derived from an EMBL/GenBank/DDBJ whole genome shotgun (WGS) entry which is preliminary data.</text>
</comment>
<dbReference type="InterPro" id="IPR000515">
    <property type="entry name" value="MetI-like"/>
</dbReference>
<dbReference type="Gene3D" id="1.10.3720.10">
    <property type="entry name" value="MetI-like"/>
    <property type="match status" value="2"/>
</dbReference>
<keyword evidence="2 5" id="KW-0812">Transmembrane</keyword>
<feature type="domain" description="ABC transmembrane type-1" evidence="6">
    <location>
        <begin position="379"/>
        <end position="574"/>
    </location>
</feature>
<feature type="transmembrane region" description="Helical" evidence="5">
    <location>
        <begin position="178"/>
        <end position="203"/>
    </location>
</feature>
<comment type="subcellular location">
    <subcellularLocation>
        <location evidence="1 5">Cell membrane</location>
        <topology evidence="1 5">Multi-pass membrane protein</topology>
    </subcellularLocation>
</comment>
<feature type="transmembrane region" description="Helical" evidence="5">
    <location>
        <begin position="416"/>
        <end position="438"/>
    </location>
</feature>
<gene>
    <name evidence="7" type="ORF">EV685_2494</name>
</gene>
<dbReference type="OrthoDB" id="7056428at2"/>
<evidence type="ECO:0000256" key="1">
    <source>
        <dbReference type="ARBA" id="ARBA00004651"/>
    </source>
</evidence>
<dbReference type="InterPro" id="IPR035906">
    <property type="entry name" value="MetI-like_sf"/>
</dbReference>
<accession>A0A4Q7LMQ2</accession>
<proteinExistence type="inferred from homology"/>
<dbReference type="PROSITE" id="PS50928">
    <property type="entry name" value="ABC_TM1"/>
    <property type="match status" value="2"/>
</dbReference>
<dbReference type="InterPro" id="IPR017664">
    <property type="entry name" value="AminoethylPonate_ABC_perm-1"/>
</dbReference>
<dbReference type="Proteomes" id="UP000293433">
    <property type="component" value="Unassembled WGS sequence"/>
</dbReference>
<dbReference type="NCBIfam" id="TIGR03262">
    <property type="entry name" value="PhnU2"/>
    <property type="match status" value="1"/>
</dbReference>
<evidence type="ECO:0000256" key="5">
    <source>
        <dbReference type="RuleBase" id="RU363032"/>
    </source>
</evidence>
<sequence length="595" mass="63016">MSDLPLTRAWHANRAPRLHATAPDRLIQALLLAVLALLLVGLGGPLAAILAQAFTPANGMGKVATDAAVGAAVPPAGWAVALAGLRDYLASPALLRSLGNSLWVSVLVTLIVLPLAFVFAYALTRSAMPFKGLLRAITLLPLLAPSLLSAIALIYWFGNQGLLRDAWRALGFDGIYGVSGIVVAECFAVFPHVLMILVSALGLADARLYEAADAMGTSAWRKFFTITLPGARYGLVSAGMVSFTLVITDFGIPKVIGGNYNVLATDVFKLVIGQQDFQRGAIVALLLLLPALLSFGVDHLVQRRQTAMLSARAVTLVPQPSPGFDRLMLLACGLIAGLMLSLFGMAVFASFATLWPYNLTPSLAHYVSGLVDAELDVALFNSLKLAAGTALIGPLVVFAGAWLLEKTTVLPGARALLRLLALLPMAVPGLVLGLGTILFFNAPANPLHGLYQTGALLVLCTLVHFYTTGHLTMTTALKAIDPEFEAVSASLKVPLHLTCWRVTLPICLPTLIDVSRHFFINAMTTVSAVVFLYSPDTRLASVAILNLDEAGETGAAAAMAVLITAVSATVTVLYLLLARWAQRHTQAWRQPAGPR</sequence>
<comment type="similarity">
    <text evidence="5">Belongs to the binding-protein-dependent transport system permease family.</text>
</comment>
<evidence type="ECO:0000313" key="7">
    <source>
        <dbReference type="EMBL" id="RZS55008.1"/>
    </source>
</evidence>
<feature type="transmembrane region" description="Helical" evidence="5">
    <location>
        <begin position="555"/>
        <end position="577"/>
    </location>
</feature>
<organism evidence="7 8">
    <name type="scientific">Sphaerotilus mobilis</name>
    <dbReference type="NCBI Taxonomy" id="47994"/>
    <lineage>
        <taxon>Bacteria</taxon>
        <taxon>Pseudomonadati</taxon>
        <taxon>Pseudomonadota</taxon>
        <taxon>Betaproteobacteria</taxon>
        <taxon>Burkholderiales</taxon>
        <taxon>Sphaerotilaceae</taxon>
        <taxon>Sphaerotilus</taxon>
    </lineage>
</organism>
<evidence type="ECO:0000256" key="2">
    <source>
        <dbReference type="ARBA" id="ARBA00022692"/>
    </source>
</evidence>
<dbReference type="EMBL" id="SGWV01000009">
    <property type="protein sequence ID" value="RZS55008.1"/>
    <property type="molecule type" value="Genomic_DNA"/>
</dbReference>
<name>A0A4Q7LMQ2_9BURK</name>
<dbReference type="SUPFAM" id="SSF161098">
    <property type="entry name" value="MetI-like"/>
    <property type="match status" value="2"/>
</dbReference>
<keyword evidence="5" id="KW-0813">Transport</keyword>
<feature type="transmembrane region" description="Helical" evidence="5">
    <location>
        <begin position="136"/>
        <end position="158"/>
    </location>
</feature>
<evidence type="ECO:0000256" key="3">
    <source>
        <dbReference type="ARBA" id="ARBA00022989"/>
    </source>
</evidence>
<feature type="transmembrane region" description="Helical" evidence="5">
    <location>
        <begin position="223"/>
        <end position="247"/>
    </location>
</feature>
<feature type="domain" description="ABC transmembrane type-1" evidence="6">
    <location>
        <begin position="98"/>
        <end position="298"/>
    </location>
</feature>
<evidence type="ECO:0000313" key="8">
    <source>
        <dbReference type="Proteomes" id="UP000293433"/>
    </source>
</evidence>
<feature type="transmembrane region" description="Helical" evidence="5">
    <location>
        <begin position="450"/>
        <end position="468"/>
    </location>
</feature>
<dbReference type="AlphaFoldDB" id="A0A4Q7LMQ2"/>
<reference evidence="7 8" key="1">
    <citation type="submission" date="2019-02" db="EMBL/GenBank/DDBJ databases">
        <title>Genomic Encyclopedia of Type Strains, Phase IV (KMG-IV): sequencing the most valuable type-strain genomes for metagenomic binning, comparative biology and taxonomic classification.</title>
        <authorList>
            <person name="Goeker M."/>
        </authorList>
    </citation>
    <scope>NUCLEOTIDE SEQUENCE [LARGE SCALE GENOMIC DNA]</scope>
    <source>
        <strain evidence="7 8">DSM 10617</strain>
    </source>
</reference>
<keyword evidence="8" id="KW-1185">Reference proteome</keyword>
<keyword evidence="4 5" id="KW-0472">Membrane</keyword>